<feature type="region of interest" description="Disordered" evidence="2">
    <location>
        <begin position="451"/>
        <end position="473"/>
    </location>
</feature>
<keyword evidence="4" id="KW-1185">Reference proteome</keyword>
<dbReference type="AlphaFoldDB" id="A0A067N8P6"/>
<sequence length="572" mass="61693">MLEDGEVEEVRPAGRVIDLTFRNLHTDEAARKEYEAATDSIIHAILGVYGKITGIYRWESKRRVKKGVVYKSQPHLFIEFADGEAAEGAKRHQRETWKMLLAHPNPNNDLYKRYLQIKSEATIPASAPVALAAATEQKNRQDSILLPGHGPKPTYNLGSRASTSQAPLAEAQNATPHLVPIHVAEAPCSTLGPLVTGVAFVDPTLPIYSYSAVSCETSASVTAVSEGMNGTIHTPPPTQAIHIFPNPDTPTEYEAFRSLSDEELRATLTIHGEITGIYRWQKAPCSKQPLTIPRIFISFATPDAAANALKGCGPWKALALGPGQPCYESYLESKKRQEAAHRRSRVIESLAELLPIALGQSSQSDDPTDPTTSSPIAGSGLYLRSGKRIERGGSGQVKGGGGQTTGSQPAAHNIGPLTLESKEQASASFCSPEQTVGNSPSNLLLLKRKVAPEDSPGTHSPGTLLRPTKRPRSDLSIMATCPVDPSARDRGAEEQVAALRARVSQLEKAQVGWEVEGAELRKRCSALEAQLAQSREEHDRLKKTADSASIVPSLLDTFAQVDELLRGMAEPV</sequence>
<reference evidence="4" key="1">
    <citation type="journal article" date="2014" name="Proc. Natl. Acad. Sci. U.S.A.">
        <title>Extensive sampling of basidiomycete genomes demonstrates inadequacy of the white-rot/brown-rot paradigm for wood decay fungi.</title>
        <authorList>
            <person name="Riley R."/>
            <person name="Salamov A.A."/>
            <person name="Brown D.W."/>
            <person name="Nagy L.G."/>
            <person name="Floudas D."/>
            <person name="Held B.W."/>
            <person name="Levasseur A."/>
            <person name="Lombard V."/>
            <person name="Morin E."/>
            <person name="Otillar R."/>
            <person name="Lindquist E.A."/>
            <person name="Sun H."/>
            <person name="LaButti K.M."/>
            <person name="Schmutz J."/>
            <person name="Jabbour D."/>
            <person name="Luo H."/>
            <person name="Baker S.E."/>
            <person name="Pisabarro A.G."/>
            <person name="Walton J.D."/>
            <person name="Blanchette R.A."/>
            <person name="Henrissat B."/>
            <person name="Martin F."/>
            <person name="Cullen D."/>
            <person name="Hibbett D.S."/>
            <person name="Grigoriev I.V."/>
        </authorList>
    </citation>
    <scope>NUCLEOTIDE SEQUENCE [LARGE SCALE GENOMIC DNA]</scope>
    <source>
        <strain evidence="4">FD-172 SS1</strain>
    </source>
</reference>
<proteinExistence type="predicted"/>
<evidence type="ECO:0000313" key="4">
    <source>
        <dbReference type="Proteomes" id="UP000027195"/>
    </source>
</evidence>
<name>A0A067N8P6_BOTB1</name>
<feature type="compositionally biased region" description="Polar residues" evidence="2">
    <location>
        <begin position="156"/>
        <end position="166"/>
    </location>
</feature>
<feature type="compositionally biased region" description="Low complexity" evidence="2">
    <location>
        <begin position="360"/>
        <end position="375"/>
    </location>
</feature>
<dbReference type="Proteomes" id="UP000027195">
    <property type="component" value="Unassembled WGS sequence"/>
</dbReference>
<accession>A0A067N8P6</accession>
<evidence type="ECO:0000256" key="1">
    <source>
        <dbReference type="SAM" id="Coils"/>
    </source>
</evidence>
<dbReference type="HOGENOM" id="CLU_476467_0_0_1"/>
<feature type="compositionally biased region" description="Gly residues" evidence="2">
    <location>
        <begin position="392"/>
        <end position="404"/>
    </location>
</feature>
<feature type="region of interest" description="Disordered" evidence="2">
    <location>
        <begin position="141"/>
        <end position="169"/>
    </location>
</feature>
<keyword evidence="1" id="KW-0175">Coiled coil</keyword>
<protein>
    <submittedName>
        <fullName evidence="3">Uncharacterized protein</fullName>
    </submittedName>
</protein>
<gene>
    <name evidence="3" type="ORF">BOTBODRAFT_388862</name>
</gene>
<organism evidence="3 4">
    <name type="scientific">Botryobasidium botryosum (strain FD-172 SS1)</name>
    <dbReference type="NCBI Taxonomy" id="930990"/>
    <lineage>
        <taxon>Eukaryota</taxon>
        <taxon>Fungi</taxon>
        <taxon>Dikarya</taxon>
        <taxon>Basidiomycota</taxon>
        <taxon>Agaricomycotina</taxon>
        <taxon>Agaricomycetes</taxon>
        <taxon>Cantharellales</taxon>
        <taxon>Botryobasidiaceae</taxon>
        <taxon>Botryobasidium</taxon>
    </lineage>
</organism>
<evidence type="ECO:0000256" key="2">
    <source>
        <dbReference type="SAM" id="MobiDB-lite"/>
    </source>
</evidence>
<dbReference type="InParanoid" id="A0A067N8P6"/>
<feature type="coiled-coil region" evidence="1">
    <location>
        <begin position="489"/>
        <end position="544"/>
    </location>
</feature>
<evidence type="ECO:0000313" key="3">
    <source>
        <dbReference type="EMBL" id="KDQ20166.1"/>
    </source>
</evidence>
<feature type="region of interest" description="Disordered" evidence="2">
    <location>
        <begin position="359"/>
        <end position="414"/>
    </location>
</feature>
<dbReference type="EMBL" id="KL198018">
    <property type="protein sequence ID" value="KDQ20166.1"/>
    <property type="molecule type" value="Genomic_DNA"/>
</dbReference>